<protein>
    <recommendedName>
        <fullName evidence="3">Transposase</fullName>
    </recommendedName>
</protein>
<gene>
    <name evidence="1" type="ORF">EDD32_0425</name>
</gene>
<organism evidence="1 2">
    <name type="scientific">Georgenia muralis</name>
    <dbReference type="NCBI Taxonomy" id="154117"/>
    <lineage>
        <taxon>Bacteria</taxon>
        <taxon>Bacillati</taxon>
        <taxon>Actinomycetota</taxon>
        <taxon>Actinomycetes</taxon>
        <taxon>Micrococcales</taxon>
        <taxon>Bogoriellaceae</taxon>
        <taxon>Georgenia</taxon>
    </lineage>
</organism>
<dbReference type="Proteomes" id="UP000280726">
    <property type="component" value="Unassembled WGS sequence"/>
</dbReference>
<dbReference type="AlphaFoldDB" id="A0A3N4Z0B2"/>
<comment type="caution">
    <text evidence="1">The sequence shown here is derived from an EMBL/GenBank/DDBJ whole genome shotgun (WGS) entry which is preliminary data.</text>
</comment>
<accession>A0A3N4Z0B2</accession>
<evidence type="ECO:0000313" key="2">
    <source>
        <dbReference type="Proteomes" id="UP000280726"/>
    </source>
</evidence>
<reference evidence="1 2" key="1">
    <citation type="submission" date="2018-11" db="EMBL/GenBank/DDBJ databases">
        <title>Sequencing the genomes of 1000 actinobacteria strains.</title>
        <authorList>
            <person name="Klenk H.-P."/>
        </authorList>
    </citation>
    <scope>NUCLEOTIDE SEQUENCE [LARGE SCALE GENOMIC DNA]</scope>
    <source>
        <strain evidence="1 2">DSM 14418</strain>
    </source>
</reference>
<dbReference type="EMBL" id="RKRA01000001">
    <property type="protein sequence ID" value="RPF26007.1"/>
    <property type="molecule type" value="Genomic_DNA"/>
</dbReference>
<evidence type="ECO:0008006" key="3">
    <source>
        <dbReference type="Google" id="ProtNLM"/>
    </source>
</evidence>
<keyword evidence="2" id="KW-1185">Reference proteome</keyword>
<evidence type="ECO:0000313" key="1">
    <source>
        <dbReference type="EMBL" id="RPF26007.1"/>
    </source>
</evidence>
<sequence length="76" mass="8700">MAAARATLEDIRFQPQAKVAERWPSLLVIAGIYARDKYQCRYCGEKVILTPVMRLVARLFSDVFLDRSRLSGQWGP</sequence>
<name>A0A3N4Z0B2_9MICO</name>
<proteinExistence type="predicted"/>